<reference evidence="8" key="1">
    <citation type="journal article" date="2020" name="PLoS Negl. Trop. Dis.">
        <title>High-quality nuclear genome for Sarcoptes scabiei-A critical resource for a neglected parasite.</title>
        <authorList>
            <person name="Korhonen P.K."/>
            <person name="Gasser R.B."/>
            <person name="Ma G."/>
            <person name="Wang T."/>
            <person name="Stroehlein A.J."/>
            <person name="Young N.D."/>
            <person name="Ang C.S."/>
            <person name="Fernando D.D."/>
            <person name="Lu H.C."/>
            <person name="Taylor S."/>
            <person name="Reynolds S.L."/>
            <person name="Mofiz E."/>
            <person name="Najaraj S.H."/>
            <person name="Gowda H."/>
            <person name="Madugundu A."/>
            <person name="Renuse S."/>
            <person name="Holt D."/>
            <person name="Pandey A."/>
            <person name="Papenfuss A.T."/>
            <person name="Fischer K."/>
        </authorList>
    </citation>
    <scope>NUCLEOTIDE SEQUENCE [LARGE SCALE GENOMIC DNA]</scope>
</reference>
<reference evidence="7" key="3">
    <citation type="submission" date="2022-06" db="UniProtKB">
        <authorList>
            <consortium name="EnsemblMetazoa"/>
        </authorList>
    </citation>
    <scope>IDENTIFICATION</scope>
</reference>
<protein>
    <recommendedName>
        <fullName evidence="4">Alpha-galactosidase</fullName>
        <ecNumber evidence="4">3.2.1.-</ecNumber>
    </recommendedName>
</protein>
<dbReference type="Gene3D" id="3.20.20.70">
    <property type="entry name" value="Aldolase class I"/>
    <property type="match status" value="1"/>
</dbReference>
<dbReference type="GO" id="GO:0005737">
    <property type="term" value="C:cytoplasm"/>
    <property type="evidence" value="ECO:0007669"/>
    <property type="project" value="TreeGrafter"/>
</dbReference>
<evidence type="ECO:0000256" key="3">
    <source>
        <dbReference type="ARBA" id="ARBA00023295"/>
    </source>
</evidence>
<dbReference type="AlphaFoldDB" id="A0A834R3X2"/>
<evidence type="ECO:0000256" key="4">
    <source>
        <dbReference type="RuleBase" id="RU361168"/>
    </source>
</evidence>
<dbReference type="Proteomes" id="UP000070412">
    <property type="component" value="Unassembled WGS sequence"/>
</dbReference>
<keyword evidence="3 4" id="KW-0326">Glycosidase</keyword>
<dbReference type="PRINTS" id="PR00740">
    <property type="entry name" value="GLHYDRLASE27"/>
</dbReference>
<dbReference type="EnsemblMetazoa" id="SSS_4397s_mrna">
    <property type="protein sequence ID" value="KAF7488226.1"/>
    <property type="gene ID" value="SSS_4397"/>
</dbReference>
<dbReference type="PANTHER" id="PTHR11452:SF83">
    <property type="entry name" value="ALPHA-GALACTOSIDASE"/>
    <property type="match status" value="1"/>
</dbReference>
<evidence type="ECO:0000313" key="8">
    <source>
        <dbReference type="Proteomes" id="UP000070412"/>
    </source>
</evidence>
<dbReference type="FunFam" id="3.20.20.70:FF:000197">
    <property type="entry name" value="Alpha-galactosidase"/>
    <property type="match status" value="1"/>
</dbReference>
<evidence type="ECO:0000256" key="1">
    <source>
        <dbReference type="ARBA" id="ARBA00009743"/>
    </source>
</evidence>
<comment type="subunit">
    <text evidence="4">Homodimer.</text>
</comment>
<dbReference type="InterPro" id="IPR013785">
    <property type="entry name" value="Aldolase_TIM"/>
</dbReference>
<dbReference type="SUPFAM" id="SSF51445">
    <property type="entry name" value="(Trans)glycosidases"/>
    <property type="match status" value="1"/>
</dbReference>
<comment type="similarity">
    <text evidence="1 4">Belongs to the glycosyl hydrolase 27 family.</text>
</comment>
<dbReference type="Pfam" id="PF16499">
    <property type="entry name" value="Melibiase_2"/>
    <property type="match status" value="1"/>
</dbReference>
<keyword evidence="5" id="KW-0732">Signal</keyword>
<evidence type="ECO:0000313" key="7">
    <source>
        <dbReference type="EnsemblMetazoa" id="KAF7488226.1"/>
    </source>
</evidence>
<organism evidence="6">
    <name type="scientific">Sarcoptes scabiei</name>
    <name type="common">Itch mite</name>
    <name type="synonym">Acarus scabiei</name>
    <dbReference type="NCBI Taxonomy" id="52283"/>
    <lineage>
        <taxon>Eukaryota</taxon>
        <taxon>Metazoa</taxon>
        <taxon>Ecdysozoa</taxon>
        <taxon>Arthropoda</taxon>
        <taxon>Chelicerata</taxon>
        <taxon>Arachnida</taxon>
        <taxon>Acari</taxon>
        <taxon>Acariformes</taxon>
        <taxon>Sarcoptiformes</taxon>
        <taxon>Astigmata</taxon>
        <taxon>Psoroptidia</taxon>
        <taxon>Sarcoptoidea</taxon>
        <taxon>Sarcoptidae</taxon>
        <taxon>Sarcoptinae</taxon>
        <taxon>Sarcoptes</taxon>
    </lineage>
</organism>
<reference evidence="6" key="2">
    <citation type="submission" date="2020-01" db="EMBL/GenBank/DDBJ databases">
        <authorList>
            <person name="Korhonen P.K.K."/>
            <person name="Guangxu M.G."/>
            <person name="Wang T.W."/>
            <person name="Stroehlein A.J.S."/>
            <person name="Young N.D."/>
            <person name="Ang C.-S.A."/>
            <person name="Fernando D.W.F."/>
            <person name="Lu H.L."/>
            <person name="Taylor S.T."/>
            <person name="Ehtesham M.E.M."/>
            <person name="Najaraj S.H.N."/>
            <person name="Harsha G.H.G."/>
            <person name="Madugundu A.M."/>
            <person name="Renuse S.R."/>
            <person name="Holt D.H."/>
            <person name="Pandey A.P."/>
            <person name="Papenfuss A.P."/>
            <person name="Gasser R.B.G."/>
            <person name="Fischer K.F."/>
        </authorList>
    </citation>
    <scope>NUCLEOTIDE SEQUENCE</scope>
    <source>
        <strain evidence="6">SSS_KF_BRIS2020</strain>
    </source>
</reference>
<dbReference type="PANTHER" id="PTHR11452">
    <property type="entry name" value="ALPHA-GALACTOSIDASE/ALPHA-N-ACETYLGALACTOSAMINIDASE"/>
    <property type="match status" value="1"/>
</dbReference>
<dbReference type="EC" id="3.2.1.-" evidence="4"/>
<evidence type="ECO:0000313" key="6">
    <source>
        <dbReference type="EMBL" id="KAF7488226.1"/>
    </source>
</evidence>
<dbReference type="GO" id="GO:0004557">
    <property type="term" value="F:alpha-galactosidase activity"/>
    <property type="evidence" value="ECO:0007669"/>
    <property type="project" value="TreeGrafter"/>
</dbReference>
<sequence length="428" mass="49681">MTNLIRIGLILIILIVSVFAWDNGLLRTPPMGWISWLRFTCQLDCDQYPNECINEKLYKDMVDRMAQDGYLEAGYNTVNIDDCWMEKERDPETKRLVADRQRFPNGIKHLVEYGRAKNVSIGIYQDIGTKTCAGFPGTYSGNEDHSEIDSKTFAEWGVDSIKMDGCFAKLNEFNKKFTKYRKALEKQDHKIAFCCEWPSYLSSRIIEDVEFESIKQNCNYWRNYEDVVDSYESLQRIIFFYATHNNLYIKFNGPGGWFDPDMLTIGNNGLSLEQSKTQMNFWSMWSSPLFMSADLRTIRPEFKAILLNKNLIAINQDPLGIMATKIIHNEKIQVWSKRLSPICENGPSPFVVLYYYSETLGNDLFMSYELSKLIPEEFRKDKYEIKDLYTDKQDRSIIITSNQSLRLLVPSSGGSRIVKLVPITNECQ</sequence>
<evidence type="ECO:0000256" key="5">
    <source>
        <dbReference type="SAM" id="SignalP"/>
    </source>
</evidence>
<keyword evidence="2 4" id="KW-0378">Hydrolase</keyword>
<name>A0A834R3X2_SARSC</name>
<feature type="signal peptide" evidence="5">
    <location>
        <begin position="1"/>
        <end position="20"/>
    </location>
</feature>
<dbReference type="CDD" id="cd14792">
    <property type="entry name" value="GH27"/>
    <property type="match status" value="1"/>
</dbReference>
<dbReference type="InterPro" id="IPR002241">
    <property type="entry name" value="Glyco_hydro_27"/>
</dbReference>
<dbReference type="EMBL" id="WVUK01000066">
    <property type="protein sequence ID" value="KAF7488226.1"/>
    <property type="molecule type" value="Genomic_DNA"/>
</dbReference>
<feature type="chain" id="PRO_5038259175" description="Alpha-galactosidase" evidence="5">
    <location>
        <begin position="21"/>
        <end position="428"/>
    </location>
</feature>
<dbReference type="InterPro" id="IPR017853">
    <property type="entry name" value="GH"/>
</dbReference>
<gene>
    <name evidence="6" type="ORF">SSS_4397</name>
</gene>
<proteinExistence type="inferred from homology"/>
<dbReference type="PROSITE" id="PS00512">
    <property type="entry name" value="ALPHA_GALACTOSIDASE"/>
    <property type="match status" value="1"/>
</dbReference>
<dbReference type="GO" id="GO:0009311">
    <property type="term" value="P:oligosaccharide metabolic process"/>
    <property type="evidence" value="ECO:0007669"/>
    <property type="project" value="TreeGrafter"/>
</dbReference>
<dbReference type="OrthoDB" id="5795902at2759"/>
<dbReference type="GO" id="GO:0016139">
    <property type="term" value="P:glycoside catabolic process"/>
    <property type="evidence" value="ECO:0007669"/>
    <property type="project" value="TreeGrafter"/>
</dbReference>
<evidence type="ECO:0000256" key="2">
    <source>
        <dbReference type="ARBA" id="ARBA00022801"/>
    </source>
</evidence>
<keyword evidence="8" id="KW-1185">Reference proteome</keyword>
<dbReference type="InterPro" id="IPR000111">
    <property type="entry name" value="Glyco_hydro_27/36_CS"/>
</dbReference>
<accession>A0A834R3X2</accession>
<keyword evidence="4" id="KW-1015">Disulfide bond</keyword>